<dbReference type="CDD" id="cd00293">
    <property type="entry name" value="USP-like"/>
    <property type="match status" value="1"/>
</dbReference>
<dbReference type="AlphaFoldDB" id="A0A1T4SQ05"/>
<gene>
    <name evidence="1" type="ORF">SAMN02745126_04915</name>
</gene>
<accession>A0A1T4SQ05</accession>
<reference evidence="2" key="1">
    <citation type="submission" date="2017-02" db="EMBL/GenBank/DDBJ databases">
        <authorList>
            <person name="Varghese N."/>
            <person name="Submissions S."/>
        </authorList>
    </citation>
    <scope>NUCLEOTIDE SEQUENCE [LARGE SCALE GENOMIC DNA]</scope>
    <source>
        <strain evidence="2">ATCC 27094</strain>
    </source>
</reference>
<proteinExistence type="predicted"/>
<organism evidence="1 2">
    <name type="scientific">Enhydrobacter aerosaccus</name>
    <dbReference type="NCBI Taxonomy" id="225324"/>
    <lineage>
        <taxon>Bacteria</taxon>
        <taxon>Pseudomonadati</taxon>
        <taxon>Pseudomonadota</taxon>
        <taxon>Alphaproteobacteria</taxon>
        <taxon>Hyphomicrobiales</taxon>
        <taxon>Enhydrobacter</taxon>
    </lineage>
</organism>
<dbReference type="SUPFAM" id="SSF52402">
    <property type="entry name" value="Adenine nucleotide alpha hydrolases-like"/>
    <property type="match status" value="1"/>
</dbReference>
<name>A0A1T4SQ05_9HYPH</name>
<dbReference type="OrthoDB" id="9804721at2"/>
<evidence type="ECO:0000313" key="1">
    <source>
        <dbReference type="EMBL" id="SKA30236.1"/>
    </source>
</evidence>
<evidence type="ECO:0000313" key="2">
    <source>
        <dbReference type="Proteomes" id="UP000190092"/>
    </source>
</evidence>
<sequence>MTPSALMIHLTPGQSNEKLLQLGADLAERLKVSQVVGIAGCQPVQVYGEGSFYVSGDILDLDRAEIDKELGEAEAAFRAAFVGKPARLEWRSTVDYRLIADYIANEMRAADLLLTMPEQEVSVLDTSRRVLVADLVLRTGRPILVANPEVSKLDLDNVVVGWKESREARRALHDALPLLALAGRVTVLEIAAEEDMPEARRRVGDVVSWLMGHDIAASGRTTVSRGNDAAELAAQAEELKAGLLVGGAYGHNRLRELVLGGVTRDLLLKPARCSFISH</sequence>
<dbReference type="EMBL" id="FUWJ01000009">
    <property type="protein sequence ID" value="SKA30236.1"/>
    <property type="molecule type" value="Genomic_DNA"/>
</dbReference>
<dbReference type="Gene3D" id="3.40.50.12370">
    <property type="match status" value="1"/>
</dbReference>
<protein>
    <submittedName>
        <fullName evidence="1">Universal stress protein family protein</fullName>
    </submittedName>
</protein>
<dbReference type="STRING" id="225324.SAMN02745126_04915"/>
<dbReference type="Proteomes" id="UP000190092">
    <property type="component" value="Unassembled WGS sequence"/>
</dbReference>
<keyword evidence="2" id="KW-1185">Reference proteome</keyword>
<dbReference type="RefSeq" id="WP_085936670.1">
    <property type="nucleotide sequence ID" value="NZ_FUWJ01000009.1"/>
</dbReference>